<dbReference type="EMBL" id="CAJNRD030001124">
    <property type="protein sequence ID" value="CAG5109327.1"/>
    <property type="molecule type" value="Genomic_DNA"/>
</dbReference>
<dbReference type="OrthoDB" id="7694702at2759"/>
<evidence type="ECO:0000259" key="1">
    <source>
        <dbReference type="PROSITE" id="PS50878"/>
    </source>
</evidence>
<evidence type="ECO:0000313" key="2">
    <source>
        <dbReference type="EMBL" id="CAG5109327.1"/>
    </source>
</evidence>
<accession>A0A8J2MZI2</accession>
<feature type="domain" description="Reverse transcriptase" evidence="1">
    <location>
        <begin position="1"/>
        <end position="73"/>
    </location>
</feature>
<dbReference type="AlphaFoldDB" id="A0A8J2MZI2"/>
<gene>
    <name evidence="2" type="ORF">HICCMSTLAB_LOCUS13963</name>
</gene>
<proteinExistence type="predicted"/>
<dbReference type="Proteomes" id="UP000786811">
    <property type="component" value="Unassembled WGS sequence"/>
</dbReference>
<comment type="caution">
    <text evidence="2">The sequence shown here is derived from an EMBL/GenBank/DDBJ whole genome shotgun (WGS) entry which is preliminary data.</text>
</comment>
<reference evidence="2" key="1">
    <citation type="submission" date="2021-04" db="EMBL/GenBank/DDBJ databases">
        <authorList>
            <person name="Chebbi M.A.C M."/>
        </authorList>
    </citation>
    <scope>NUCLEOTIDE SEQUENCE</scope>
</reference>
<protein>
    <recommendedName>
        <fullName evidence="1">Reverse transcriptase domain-containing protein</fullName>
    </recommendedName>
</protein>
<sequence length="118" mass="13362">MLLYADYIALLARNAADFKNELRLLEKYCSDNGLVVNVRKSKVMACHTSCRIRKYCGNELEVLKSYVYLGVPFSSNLRGDLAASEFLKKERRAACTVLSILANLKASSWLVKKKDYTT</sequence>
<evidence type="ECO:0000313" key="3">
    <source>
        <dbReference type="Proteomes" id="UP000786811"/>
    </source>
</evidence>
<name>A0A8J2MZI2_COTCN</name>
<organism evidence="2 3">
    <name type="scientific">Cotesia congregata</name>
    <name type="common">Parasitoid wasp</name>
    <name type="synonym">Apanteles congregatus</name>
    <dbReference type="NCBI Taxonomy" id="51543"/>
    <lineage>
        <taxon>Eukaryota</taxon>
        <taxon>Metazoa</taxon>
        <taxon>Ecdysozoa</taxon>
        <taxon>Arthropoda</taxon>
        <taxon>Hexapoda</taxon>
        <taxon>Insecta</taxon>
        <taxon>Pterygota</taxon>
        <taxon>Neoptera</taxon>
        <taxon>Endopterygota</taxon>
        <taxon>Hymenoptera</taxon>
        <taxon>Apocrita</taxon>
        <taxon>Ichneumonoidea</taxon>
        <taxon>Braconidae</taxon>
        <taxon>Microgastrinae</taxon>
        <taxon>Cotesia</taxon>
    </lineage>
</organism>
<dbReference type="InterPro" id="IPR000477">
    <property type="entry name" value="RT_dom"/>
</dbReference>
<dbReference type="PROSITE" id="PS50878">
    <property type="entry name" value="RT_POL"/>
    <property type="match status" value="1"/>
</dbReference>
<keyword evidence="3" id="KW-1185">Reference proteome</keyword>